<dbReference type="EMBL" id="CABIJS010000043">
    <property type="protein sequence ID" value="VUZ40728.1"/>
    <property type="molecule type" value="Genomic_DNA"/>
</dbReference>
<dbReference type="InterPro" id="IPR000210">
    <property type="entry name" value="BTB/POZ_dom"/>
</dbReference>
<dbReference type="PANTHER" id="PTHR24410">
    <property type="entry name" value="HL07962P-RELATED"/>
    <property type="match status" value="1"/>
</dbReference>
<sequence>MNNLKMINPDTNSKCFSRIRRMRVRGERLDIFINTKEGEEVGAHVIVLSASFPVFGEYLNGSDVVHLQWPKFPHEVVNAAVEYAYGGIENISPEIALRLYLLARNLQNKALEDGCTRFLCARIDETNVRKIWSVANATKNEVLIRVCAPQVAMNWNKFRTFRHFHVDTEIKGMMNLLGCPQMARESAKSKVEALIRWRNASRDDEERTARTNAFRDMVSLLRIQDTPELITDLFVK</sequence>
<feature type="domain" description="BTB" evidence="1">
    <location>
        <begin position="29"/>
        <end position="93"/>
    </location>
</feature>
<evidence type="ECO:0000259" key="1">
    <source>
        <dbReference type="PROSITE" id="PS50097"/>
    </source>
</evidence>
<dbReference type="PROSITE" id="PS50097">
    <property type="entry name" value="BTB"/>
    <property type="match status" value="1"/>
</dbReference>
<dbReference type="SUPFAM" id="SSF54695">
    <property type="entry name" value="POZ domain"/>
    <property type="match status" value="1"/>
</dbReference>
<proteinExistence type="predicted"/>
<evidence type="ECO:0000313" key="2">
    <source>
        <dbReference type="EMBL" id="VUZ40728.1"/>
    </source>
</evidence>
<evidence type="ECO:0000313" key="3">
    <source>
        <dbReference type="Proteomes" id="UP000321570"/>
    </source>
</evidence>
<name>A0A564Y1R8_HYMDI</name>
<dbReference type="AlphaFoldDB" id="A0A564Y1R8"/>
<organism evidence="2 3">
    <name type="scientific">Hymenolepis diminuta</name>
    <name type="common">Rat tapeworm</name>
    <dbReference type="NCBI Taxonomy" id="6216"/>
    <lineage>
        <taxon>Eukaryota</taxon>
        <taxon>Metazoa</taxon>
        <taxon>Spiralia</taxon>
        <taxon>Lophotrochozoa</taxon>
        <taxon>Platyhelminthes</taxon>
        <taxon>Cestoda</taxon>
        <taxon>Eucestoda</taxon>
        <taxon>Cyclophyllidea</taxon>
        <taxon>Hymenolepididae</taxon>
        <taxon>Hymenolepis</taxon>
    </lineage>
</organism>
<dbReference type="PANTHER" id="PTHR24410:SF23">
    <property type="entry name" value="BTB DOMAIN-CONTAINING PROTEIN-RELATED"/>
    <property type="match status" value="1"/>
</dbReference>
<keyword evidence="3" id="KW-1185">Reference proteome</keyword>
<protein>
    <recommendedName>
        <fullName evidence="1">BTB domain-containing protein</fullName>
    </recommendedName>
</protein>
<reference evidence="2 3" key="1">
    <citation type="submission" date="2019-07" db="EMBL/GenBank/DDBJ databases">
        <authorList>
            <person name="Jastrzebski P J."/>
            <person name="Paukszto L."/>
            <person name="Jastrzebski P J."/>
        </authorList>
    </citation>
    <scope>NUCLEOTIDE SEQUENCE [LARGE SCALE GENOMIC DNA]</scope>
    <source>
        <strain evidence="2 3">WMS-il1</strain>
    </source>
</reference>
<dbReference type="CDD" id="cd18186">
    <property type="entry name" value="BTB_POZ_ZBTB_KLHL-like"/>
    <property type="match status" value="1"/>
</dbReference>
<dbReference type="Proteomes" id="UP000321570">
    <property type="component" value="Unassembled WGS sequence"/>
</dbReference>
<dbReference type="InterPro" id="IPR051481">
    <property type="entry name" value="BTB-POZ/Galectin-3-binding"/>
</dbReference>
<gene>
    <name evidence="2" type="ORF">WMSIL1_LOCUS1726</name>
</gene>
<dbReference type="InterPro" id="IPR011333">
    <property type="entry name" value="SKP1/BTB/POZ_sf"/>
</dbReference>
<dbReference type="Gene3D" id="3.30.710.10">
    <property type="entry name" value="Potassium Channel Kv1.1, Chain A"/>
    <property type="match status" value="1"/>
</dbReference>
<dbReference type="Pfam" id="PF00651">
    <property type="entry name" value="BTB"/>
    <property type="match status" value="1"/>
</dbReference>
<accession>A0A564Y1R8</accession>
<feature type="non-terminal residue" evidence="2">
    <location>
        <position position="236"/>
    </location>
</feature>